<evidence type="ECO:0000256" key="19">
    <source>
        <dbReference type="SAM" id="Phobius"/>
    </source>
</evidence>
<keyword evidence="8 19" id="KW-0472">Membrane</keyword>
<dbReference type="InterPro" id="IPR001508">
    <property type="entry name" value="Iono_Glu_rcpt_met"/>
</dbReference>
<dbReference type="Pfam" id="PF10613">
    <property type="entry name" value="Lig_chan-Glu_bd"/>
    <property type="match status" value="1"/>
</dbReference>
<dbReference type="SUPFAM" id="SSF53822">
    <property type="entry name" value="Periplasmic binding protein-like I"/>
    <property type="match status" value="1"/>
</dbReference>
<comment type="subcellular location">
    <subcellularLocation>
        <location evidence="1">Cell membrane</location>
        <topology evidence="1">Multi-pass membrane protein</topology>
    </subcellularLocation>
    <subcellularLocation>
        <location evidence="14">Postsynaptic cell membrane</location>
    </subcellularLocation>
</comment>
<feature type="region of interest" description="Disordered" evidence="18">
    <location>
        <begin position="100"/>
        <end position="136"/>
    </location>
</feature>
<feature type="binding site" evidence="15">
    <location>
        <position position="1194"/>
    </location>
    <ligand>
        <name>L-glutamate</name>
        <dbReference type="ChEBI" id="CHEBI:29985"/>
    </ligand>
</feature>
<evidence type="ECO:0000259" key="20">
    <source>
        <dbReference type="SMART" id="SM00079"/>
    </source>
</evidence>
<keyword evidence="13" id="KW-0407">Ion channel</keyword>
<keyword evidence="5 19" id="KW-1133">Transmembrane helix</keyword>
<keyword evidence="7" id="KW-0406">Ion transport</keyword>
<accession>A0A815M3N0</accession>
<dbReference type="FunFam" id="3.40.190.10:FF:000087">
    <property type="entry name" value="glutamate receptor 4 isoform X2"/>
    <property type="match status" value="1"/>
</dbReference>
<evidence type="ECO:0000256" key="10">
    <source>
        <dbReference type="ARBA" id="ARBA00023180"/>
    </source>
</evidence>
<dbReference type="SMART" id="SM00079">
    <property type="entry name" value="PBPe"/>
    <property type="match status" value="1"/>
</dbReference>
<dbReference type="InterPro" id="IPR015683">
    <property type="entry name" value="Ionotropic_Glu_rcpt"/>
</dbReference>
<evidence type="ECO:0000256" key="1">
    <source>
        <dbReference type="ARBA" id="ARBA00004651"/>
    </source>
</evidence>
<feature type="disulfide bond" evidence="17">
    <location>
        <begin position="1420"/>
        <end position="1475"/>
    </location>
</feature>
<keyword evidence="4 19" id="KW-0812">Transmembrane</keyword>
<evidence type="ECO:0000259" key="21">
    <source>
        <dbReference type="SMART" id="SM00918"/>
    </source>
</evidence>
<evidence type="ECO:0000256" key="17">
    <source>
        <dbReference type="PIRSR" id="PIRSR601508-3"/>
    </source>
</evidence>
<evidence type="ECO:0000256" key="9">
    <source>
        <dbReference type="ARBA" id="ARBA00023170"/>
    </source>
</evidence>
<dbReference type="FunFam" id="3.40.190.10:FF:000210">
    <property type="entry name" value="Glutamate receptor ionotropic, kainate 1"/>
    <property type="match status" value="1"/>
</dbReference>
<feature type="transmembrane region" description="Helical" evidence="19">
    <location>
        <begin position="1491"/>
        <end position="1518"/>
    </location>
</feature>
<evidence type="ECO:0000256" key="8">
    <source>
        <dbReference type="ARBA" id="ARBA00023136"/>
    </source>
</evidence>
<evidence type="ECO:0000256" key="11">
    <source>
        <dbReference type="ARBA" id="ARBA00023257"/>
    </source>
</evidence>
<dbReference type="InterPro" id="IPR001828">
    <property type="entry name" value="ANF_lig-bd_rcpt"/>
</dbReference>
<evidence type="ECO:0000313" key="22">
    <source>
        <dbReference type="EMBL" id="CAF1412502.1"/>
    </source>
</evidence>
<dbReference type="InterPro" id="IPR001320">
    <property type="entry name" value="Iontro_rcpt_C"/>
</dbReference>
<evidence type="ECO:0000256" key="18">
    <source>
        <dbReference type="SAM" id="MobiDB-lite"/>
    </source>
</evidence>
<dbReference type="PANTHER" id="PTHR18966">
    <property type="entry name" value="IONOTROPIC GLUTAMATE RECEPTOR"/>
    <property type="match status" value="1"/>
</dbReference>
<evidence type="ECO:0000256" key="16">
    <source>
        <dbReference type="PIRSR" id="PIRSR601508-2"/>
    </source>
</evidence>
<dbReference type="SUPFAM" id="SSF53850">
    <property type="entry name" value="Periplasmic binding protein-like II"/>
    <property type="match status" value="1"/>
</dbReference>
<organism evidence="22 23">
    <name type="scientific">Rotaria sordida</name>
    <dbReference type="NCBI Taxonomy" id="392033"/>
    <lineage>
        <taxon>Eukaryota</taxon>
        <taxon>Metazoa</taxon>
        <taxon>Spiralia</taxon>
        <taxon>Gnathifera</taxon>
        <taxon>Rotifera</taxon>
        <taxon>Eurotatoria</taxon>
        <taxon>Bdelloidea</taxon>
        <taxon>Philodinida</taxon>
        <taxon>Philodinidae</taxon>
        <taxon>Rotaria</taxon>
    </lineage>
</organism>
<dbReference type="InterPro" id="IPR019594">
    <property type="entry name" value="Glu/Gly-bd"/>
</dbReference>
<dbReference type="SMART" id="SM00918">
    <property type="entry name" value="Lig_chan-Glu_bd"/>
    <property type="match status" value="1"/>
</dbReference>
<evidence type="ECO:0000256" key="14">
    <source>
        <dbReference type="ARBA" id="ARBA00034100"/>
    </source>
</evidence>
<evidence type="ECO:0000256" key="6">
    <source>
        <dbReference type="ARBA" id="ARBA00023018"/>
    </source>
</evidence>
<dbReference type="InterPro" id="IPR028082">
    <property type="entry name" value="Peripla_BP_I"/>
</dbReference>
<protein>
    <submittedName>
        <fullName evidence="22">Uncharacterized protein</fullName>
    </submittedName>
</protein>
<dbReference type="PRINTS" id="PR00177">
    <property type="entry name" value="NMDARECEPTOR"/>
</dbReference>
<dbReference type="GO" id="GO:0038023">
    <property type="term" value="F:signaling receptor activity"/>
    <property type="evidence" value="ECO:0007669"/>
    <property type="project" value="InterPro"/>
</dbReference>
<name>A0A815M3N0_9BILA</name>
<dbReference type="Gene3D" id="3.40.50.2300">
    <property type="match status" value="2"/>
</dbReference>
<feature type="binding site" evidence="15">
    <location>
        <position position="1189"/>
    </location>
    <ligand>
        <name>L-glutamate</name>
        <dbReference type="ChEBI" id="CHEBI:29985"/>
    </ligand>
</feature>
<evidence type="ECO:0000256" key="15">
    <source>
        <dbReference type="PIRSR" id="PIRSR601508-1"/>
    </source>
</evidence>
<feature type="binding site" evidence="15">
    <location>
        <position position="1358"/>
    </location>
    <ligand>
        <name>L-glutamate</name>
        <dbReference type="ChEBI" id="CHEBI:29985"/>
    </ligand>
</feature>
<keyword evidence="10" id="KW-0325">Glycoprotein</keyword>
<keyword evidence="9" id="KW-0675">Receptor</keyword>
<proteinExistence type="predicted"/>
<reference evidence="22" key="1">
    <citation type="submission" date="2021-02" db="EMBL/GenBank/DDBJ databases">
        <authorList>
            <person name="Nowell W R."/>
        </authorList>
    </citation>
    <scope>NUCLEOTIDE SEQUENCE</scope>
</reference>
<dbReference type="CDD" id="cd00022">
    <property type="entry name" value="BIR"/>
    <property type="match status" value="3"/>
</dbReference>
<keyword evidence="23" id="KW-1185">Reference proteome</keyword>
<keyword evidence="6" id="KW-0770">Synapse</keyword>
<dbReference type="PROSITE" id="PS50143">
    <property type="entry name" value="BIR_REPEAT_2"/>
    <property type="match status" value="5"/>
</dbReference>
<evidence type="ECO:0000256" key="12">
    <source>
        <dbReference type="ARBA" id="ARBA00023286"/>
    </source>
</evidence>
<feature type="transmembrane region" description="Helical" evidence="19">
    <location>
        <begin position="1307"/>
        <end position="1329"/>
    </location>
</feature>
<evidence type="ECO:0000256" key="5">
    <source>
        <dbReference type="ARBA" id="ARBA00022989"/>
    </source>
</evidence>
<feature type="transmembrane region" description="Helical" evidence="19">
    <location>
        <begin position="1233"/>
        <end position="1253"/>
    </location>
</feature>
<feature type="compositionally biased region" description="Low complexity" evidence="18">
    <location>
        <begin position="100"/>
        <end position="117"/>
    </location>
</feature>
<keyword evidence="12" id="KW-1071">Ligand-gated ion channel</keyword>
<dbReference type="InterPro" id="IPR001370">
    <property type="entry name" value="BIR_rpt"/>
</dbReference>
<dbReference type="SMART" id="SM00238">
    <property type="entry name" value="BIR"/>
    <property type="match status" value="5"/>
</dbReference>
<dbReference type="Gene3D" id="1.10.1170.10">
    <property type="entry name" value="Inhibitor Of Apoptosis Protein (2mihbC-IAP-1), Chain A"/>
    <property type="match status" value="5"/>
</dbReference>
<evidence type="ECO:0000256" key="4">
    <source>
        <dbReference type="ARBA" id="ARBA00022692"/>
    </source>
</evidence>
<dbReference type="GO" id="GO:0045211">
    <property type="term" value="C:postsynaptic membrane"/>
    <property type="evidence" value="ECO:0007669"/>
    <property type="project" value="UniProtKB-SubCell"/>
</dbReference>
<sequence>MNASSKQFDKKKEDLQTLASIRNRIQLLAKSINRPGVHSTNYMSAAGFEYTGNGDTARCKDCGLEVSDWTLNMNPFTIHLTRQPNCSFVCSMMPISLSNKPASSSSSTPAVRSASVSNEQENPSKRQKIETTNSESLSNTLFESDLLQQVRRHTFSHWSHRTIPSSVQMIEAGFFHCNLGDRVICIYCNLICQQWKSHTDDPCEIHKTLSPNCIYVKAKLMHPVVLSASIVNENSTSSVGDNCSSISNNLDPLQSNDIILTASCNPAYSEISKRLASFATWPNEDLPSVDDLVRAGFFYTGTKTIVTCFYCNGSLHSWGPNDNPIIEHARWFPHCAYARQLCGDDLYRKIQESKRAQQERTRANEFRERIGSNDLLNTNLNTNSQQLLIPDDCTLSRLVAARLDLPMSRHLLDQNFKLSIIKRCWENQLQIKGDDFVSECDLQVACLILQKQVEHINGKKENIVIPSIKMKQIRQKAERIRYAFDSTEEIEKTTEREKSFSHWFLSSPSRLEMITAGWFLDTTKETDSVICLYCGAEHNPWKYDDNPWSIHQKLSPDCPFLLSSHSMHSSSVPTKDLREIFIQEKIDSDVTQPNSTLIFPSKSYYRLPTRRYASFSTFPGGLPTNIEALVRSGFYYCGNGTRLQCYHCEIGVTNFHHVPSNEINVQHLRRVPDCCYVQLLPEENITRSTNNDNTCECQIHIPIGWFVDKKTSNDVDINTFSEALSAAINLTDTFSWPINQFSFQSVHKNVSDSNIYSSVHQICNRLEFGAVGSISSIDNPKTHLFELFMTRLHISMISLNYLNYNKQDLTLLNKPYHLTMKIDLLPALVAFIKRYKITKLFYIMEDIQGRQLNDITNSNNTKNLLQSIEIKDRGSKEELYIVLDLNNINSYIKLLMQIRHHAMTTPHYHYILMSLEADRIDMRTFRYGGVNVTYFVPRSPYTMNPSLDGSIIDRLSLPSFEKKALADALSIYMRAIMLLDDRIRSKIVYSDSNDNNFDHLKIQCRTKTNQQQHELFSEELFNIMKSLSFDGYSGHIAFNEYGERINYTLNMYQVTMNRLPKNIGNFTRDEFSLHNLSIVEGRQVHDFDKGKERIISTILDEPFTMLNESVVGNLTVSDALGQYFTFDELYGYCVDLARVICEKKLEIPCKFRIAKDNSFGNKPADDQPWTGMIGELVRHEVDLAIAPLTITSQRENAVDFSKPWMNLGISILMSKPERTKPDVFSFMAPLSKDIWMCVTFAYIGVSVILFLVSRFSPYEWSMKNEETLQLSNKFSILNTLFFALAAFMQQGVDFIPRSISGRLVASVWWYFSMILVSSYTANWAAFLTVGRMVTSIESVEDLARQREIKYGVVRGGATQAFFEKSDVKIFHRMWTYMQQSDDVLVASNEEGISKVRKSNGKYAFLLESTRIEYTNERSPCDTMRIGSNLDSKGYGIATPVGSELREAINIAILDMSEDGILNSLKKKWWYDRSECHSTTTKESKQNIALNLVNVAGIFYILIGGLALAILIAVLEFFVKANNEAKQTKNNFVDVMRRNMRLSIAGIQLNEAAAMKMSLRYSRRDNYQSSDRLFEENGHVYDNNQSQV</sequence>
<feature type="binding site" evidence="15">
    <location>
        <position position="1187"/>
    </location>
    <ligand>
        <name>L-glutamate</name>
        <dbReference type="ChEBI" id="CHEBI:29985"/>
    </ligand>
</feature>
<keyword evidence="3" id="KW-1003">Cell membrane</keyword>
<evidence type="ECO:0000256" key="2">
    <source>
        <dbReference type="ARBA" id="ARBA00022448"/>
    </source>
</evidence>
<comment type="caution">
    <text evidence="22">The sequence shown here is derived from an EMBL/GenBank/DDBJ whole genome shotgun (WGS) entry which is preliminary data.</text>
</comment>
<feature type="transmembrane region" description="Helical" evidence="19">
    <location>
        <begin position="1274"/>
        <end position="1295"/>
    </location>
</feature>
<evidence type="ECO:0000256" key="3">
    <source>
        <dbReference type="ARBA" id="ARBA00022475"/>
    </source>
</evidence>
<dbReference type="GO" id="GO:0015276">
    <property type="term" value="F:ligand-gated monoatomic ion channel activity"/>
    <property type="evidence" value="ECO:0007669"/>
    <property type="project" value="InterPro"/>
</dbReference>
<evidence type="ECO:0000313" key="23">
    <source>
        <dbReference type="Proteomes" id="UP000663870"/>
    </source>
</evidence>
<dbReference type="Pfam" id="PF01094">
    <property type="entry name" value="ANF_receptor"/>
    <property type="match status" value="1"/>
</dbReference>
<evidence type="ECO:0000256" key="13">
    <source>
        <dbReference type="ARBA" id="ARBA00023303"/>
    </source>
</evidence>
<dbReference type="EMBL" id="CAJNOL010001740">
    <property type="protein sequence ID" value="CAF1412502.1"/>
    <property type="molecule type" value="Genomic_DNA"/>
</dbReference>
<dbReference type="Pfam" id="PF00060">
    <property type="entry name" value="Lig_chan"/>
    <property type="match status" value="1"/>
</dbReference>
<dbReference type="Pfam" id="PF00653">
    <property type="entry name" value="BIR"/>
    <property type="match status" value="5"/>
</dbReference>
<keyword evidence="2" id="KW-0813">Transport</keyword>
<dbReference type="FunFam" id="1.10.287.70:FF:000105">
    <property type="entry name" value="Eye-enriched kainate receptor, isoform A"/>
    <property type="match status" value="1"/>
</dbReference>
<dbReference type="Proteomes" id="UP000663870">
    <property type="component" value="Unassembled WGS sequence"/>
</dbReference>
<feature type="site" description="Crucial to convey clamshell closure to channel opening" evidence="16">
    <location>
        <position position="1336"/>
    </location>
</feature>
<dbReference type="Gene3D" id="3.40.190.10">
    <property type="entry name" value="Periplasmic binding protein-like II"/>
    <property type="match status" value="2"/>
</dbReference>
<evidence type="ECO:0000256" key="7">
    <source>
        <dbReference type="ARBA" id="ARBA00023065"/>
    </source>
</evidence>
<dbReference type="Gene3D" id="1.10.287.70">
    <property type="match status" value="1"/>
</dbReference>
<feature type="disulfide bond" evidence="17">
    <location>
        <begin position="763"/>
        <end position="1004"/>
    </location>
</feature>
<feature type="domain" description="Ionotropic glutamate receptor C-terminal" evidence="20">
    <location>
        <begin position="1092"/>
        <end position="1471"/>
    </location>
</feature>
<dbReference type="SUPFAM" id="SSF57924">
    <property type="entry name" value="Inhibitor of apoptosis (IAP) repeat"/>
    <property type="match status" value="5"/>
</dbReference>
<feature type="domain" description="Ionotropic glutamate receptor L-glutamate and glycine-binding" evidence="21">
    <location>
        <begin position="1102"/>
        <end position="1178"/>
    </location>
</feature>
<gene>
    <name evidence="22" type="ORF">JXQ802_LOCUS35359</name>
</gene>
<feature type="binding site" evidence="15">
    <location>
        <position position="1407"/>
    </location>
    <ligand>
        <name>L-glutamate</name>
        <dbReference type="ChEBI" id="CHEBI:29985"/>
    </ligand>
</feature>
<keyword evidence="11" id="KW-0628">Postsynaptic cell membrane</keyword>
<keyword evidence="17" id="KW-1015">Disulfide bond</keyword>